<dbReference type="Proteomes" id="UP001497516">
    <property type="component" value="Chromosome 3"/>
</dbReference>
<evidence type="ECO:0000313" key="3">
    <source>
        <dbReference type="Proteomes" id="UP001497516"/>
    </source>
</evidence>
<name>A0AAV2DKL8_9ROSI</name>
<proteinExistence type="predicted"/>
<sequence length="188" mass="21097">MRQFQQQYEEWVRLSVDRVPTASPPGVGLYGAHHLGPVGADKIICMWDGAVRRGSHSAGGVVLFTPNRAVWLVKGIHFPCLDDPLVVELLVLREAVLWCLELGLSDVRFEGDAKIIIDKIIQADVRDNRVGAVLEELLPYFSSLTGFSVRFVGRRSNRVAHMVARKALSLYPTMSRFFNFQACLISRM</sequence>
<dbReference type="SUPFAM" id="SSF53098">
    <property type="entry name" value="Ribonuclease H-like"/>
    <property type="match status" value="1"/>
</dbReference>
<gene>
    <name evidence="2" type="ORF">LTRI10_LOCUS16388</name>
</gene>
<feature type="domain" description="RNase H type-1" evidence="1">
    <location>
        <begin position="48"/>
        <end position="167"/>
    </location>
</feature>
<dbReference type="GO" id="GO:0004523">
    <property type="term" value="F:RNA-DNA hybrid ribonuclease activity"/>
    <property type="evidence" value="ECO:0007669"/>
    <property type="project" value="InterPro"/>
</dbReference>
<dbReference type="AlphaFoldDB" id="A0AAV2DKL8"/>
<evidence type="ECO:0000259" key="1">
    <source>
        <dbReference type="Pfam" id="PF13456"/>
    </source>
</evidence>
<keyword evidence="3" id="KW-1185">Reference proteome</keyword>
<dbReference type="InterPro" id="IPR002156">
    <property type="entry name" value="RNaseH_domain"/>
</dbReference>
<dbReference type="EMBL" id="OZ034816">
    <property type="protein sequence ID" value="CAL1374528.1"/>
    <property type="molecule type" value="Genomic_DNA"/>
</dbReference>
<reference evidence="2 3" key="1">
    <citation type="submission" date="2024-04" db="EMBL/GenBank/DDBJ databases">
        <authorList>
            <person name="Fracassetti M."/>
        </authorList>
    </citation>
    <scope>NUCLEOTIDE SEQUENCE [LARGE SCALE GENOMIC DNA]</scope>
</reference>
<dbReference type="PANTHER" id="PTHR47074:SF11">
    <property type="entry name" value="REVERSE TRANSCRIPTASE-LIKE PROTEIN"/>
    <property type="match status" value="1"/>
</dbReference>
<protein>
    <recommendedName>
        <fullName evidence="1">RNase H type-1 domain-containing protein</fullName>
    </recommendedName>
</protein>
<accession>A0AAV2DKL8</accession>
<dbReference type="Pfam" id="PF13456">
    <property type="entry name" value="RVT_3"/>
    <property type="match status" value="1"/>
</dbReference>
<dbReference type="InterPro" id="IPR012337">
    <property type="entry name" value="RNaseH-like_sf"/>
</dbReference>
<dbReference type="PANTHER" id="PTHR47074">
    <property type="entry name" value="BNAC02G40300D PROTEIN"/>
    <property type="match status" value="1"/>
</dbReference>
<dbReference type="InterPro" id="IPR036397">
    <property type="entry name" value="RNaseH_sf"/>
</dbReference>
<organism evidence="2 3">
    <name type="scientific">Linum trigynum</name>
    <dbReference type="NCBI Taxonomy" id="586398"/>
    <lineage>
        <taxon>Eukaryota</taxon>
        <taxon>Viridiplantae</taxon>
        <taxon>Streptophyta</taxon>
        <taxon>Embryophyta</taxon>
        <taxon>Tracheophyta</taxon>
        <taxon>Spermatophyta</taxon>
        <taxon>Magnoliopsida</taxon>
        <taxon>eudicotyledons</taxon>
        <taxon>Gunneridae</taxon>
        <taxon>Pentapetalae</taxon>
        <taxon>rosids</taxon>
        <taxon>fabids</taxon>
        <taxon>Malpighiales</taxon>
        <taxon>Linaceae</taxon>
        <taxon>Linum</taxon>
    </lineage>
</organism>
<dbReference type="GO" id="GO:0003676">
    <property type="term" value="F:nucleic acid binding"/>
    <property type="evidence" value="ECO:0007669"/>
    <property type="project" value="InterPro"/>
</dbReference>
<evidence type="ECO:0000313" key="2">
    <source>
        <dbReference type="EMBL" id="CAL1374528.1"/>
    </source>
</evidence>
<dbReference type="InterPro" id="IPR052929">
    <property type="entry name" value="RNase_H-like_EbsB-rel"/>
</dbReference>
<dbReference type="Gene3D" id="3.30.420.10">
    <property type="entry name" value="Ribonuclease H-like superfamily/Ribonuclease H"/>
    <property type="match status" value="1"/>
</dbReference>